<keyword evidence="4" id="KW-0255">Endonuclease</keyword>
<accession>A0A7J6KJC7</accession>
<evidence type="ECO:0000259" key="7">
    <source>
        <dbReference type="Pfam" id="PF17917"/>
    </source>
</evidence>
<evidence type="ECO:0000256" key="2">
    <source>
        <dbReference type="ARBA" id="ARBA00022695"/>
    </source>
</evidence>
<keyword evidence="6" id="KW-0695">RNA-directed DNA polymerase</keyword>
<gene>
    <name evidence="8" type="ORF">FOL46_005365</name>
</gene>
<evidence type="ECO:0000313" key="8">
    <source>
        <dbReference type="EMBL" id="KAF4646636.1"/>
    </source>
</evidence>
<dbReference type="PANTHER" id="PTHR37984:SF5">
    <property type="entry name" value="PROTEIN NYNRIN-LIKE"/>
    <property type="match status" value="1"/>
</dbReference>
<feature type="domain" description="Reverse transcriptase RNase H-like" evidence="7">
    <location>
        <begin position="1"/>
        <end position="93"/>
    </location>
</feature>
<protein>
    <recommendedName>
        <fullName evidence="7">Reverse transcriptase RNase H-like domain-containing protein</fullName>
    </recommendedName>
</protein>
<dbReference type="PANTHER" id="PTHR37984">
    <property type="entry name" value="PROTEIN CBG26694"/>
    <property type="match status" value="1"/>
</dbReference>
<evidence type="ECO:0000256" key="6">
    <source>
        <dbReference type="ARBA" id="ARBA00022918"/>
    </source>
</evidence>
<feature type="non-terminal residue" evidence="8">
    <location>
        <position position="148"/>
    </location>
</feature>
<keyword evidence="2" id="KW-0548">Nucleotidyltransferase</keyword>
<keyword evidence="3" id="KW-0540">Nuclease</keyword>
<dbReference type="GO" id="GO:0004519">
    <property type="term" value="F:endonuclease activity"/>
    <property type="evidence" value="ECO:0007669"/>
    <property type="project" value="UniProtKB-KW"/>
</dbReference>
<dbReference type="EMBL" id="JABANN010003240">
    <property type="protein sequence ID" value="KAF4646636.1"/>
    <property type="molecule type" value="Genomic_DNA"/>
</dbReference>
<feature type="non-terminal residue" evidence="8">
    <location>
        <position position="1"/>
    </location>
</feature>
<dbReference type="AlphaFoldDB" id="A0A7J6KJC7"/>
<evidence type="ECO:0000256" key="5">
    <source>
        <dbReference type="ARBA" id="ARBA00022801"/>
    </source>
</evidence>
<dbReference type="CDD" id="cd09274">
    <property type="entry name" value="RNase_HI_RT_Ty3"/>
    <property type="match status" value="1"/>
</dbReference>
<dbReference type="Pfam" id="PF17917">
    <property type="entry name" value="RT_RNaseH"/>
    <property type="match status" value="1"/>
</dbReference>
<evidence type="ECO:0000256" key="1">
    <source>
        <dbReference type="ARBA" id="ARBA00022679"/>
    </source>
</evidence>
<sequence>LMTDASDVAIGAVLEQDGRPLAFFSQALTPTQKVWPVYEREAYAVFKALERFRPLLWGYHFDLVVYSDHKPLEWIQTATTPKVQRWLISMSQFKFKVLYKKGKDNVVADALSRVVLPDDEGEPAGSHVPAKAVERLGECVLEVQEEYP</sequence>
<keyword evidence="1" id="KW-0808">Transferase</keyword>
<dbReference type="GO" id="GO:0003964">
    <property type="term" value="F:RNA-directed DNA polymerase activity"/>
    <property type="evidence" value="ECO:0007669"/>
    <property type="project" value="UniProtKB-KW"/>
</dbReference>
<name>A0A7J6KJC7_PEROL</name>
<evidence type="ECO:0000256" key="4">
    <source>
        <dbReference type="ARBA" id="ARBA00022759"/>
    </source>
</evidence>
<dbReference type="InterPro" id="IPR050951">
    <property type="entry name" value="Retrovirus_Pol_polyprotein"/>
</dbReference>
<proteinExistence type="predicted"/>
<evidence type="ECO:0000313" key="9">
    <source>
        <dbReference type="Proteomes" id="UP000572268"/>
    </source>
</evidence>
<organism evidence="8 9">
    <name type="scientific">Perkinsus olseni</name>
    <name type="common">Perkinsus atlanticus</name>
    <dbReference type="NCBI Taxonomy" id="32597"/>
    <lineage>
        <taxon>Eukaryota</taxon>
        <taxon>Sar</taxon>
        <taxon>Alveolata</taxon>
        <taxon>Perkinsozoa</taxon>
        <taxon>Perkinsea</taxon>
        <taxon>Perkinsida</taxon>
        <taxon>Perkinsidae</taxon>
        <taxon>Perkinsus</taxon>
    </lineage>
</organism>
<evidence type="ECO:0000256" key="3">
    <source>
        <dbReference type="ARBA" id="ARBA00022722"/>
    </source>
</evidence>
<dbReference type="SUPFAM" id="SSF56672">
    <property type="entry name" value="DNA/RNA polymerases"/>
    <property type="match status" value="1"/>
</dbReference>
<comment type="caution">
    <text evidence="8">The sequence shown here is derived from an EMBL/GenBank/DDBJ whole genome shotgun (WGS) entry which is preliminary data.</text>
</comment>
<keyword evidence="5" id="KW-0378">Hydrolase</keyword>
<dbReference type="InterPro" id="IPR043502">
    <property type="entry name" value="DNA/RNA_pol_sf"/>
</dbReference>
<dbReference type="GO" id="GO:0016787">
    <property type="term" value="F:hydrolase activity"/>
    <property type="evidence" value="ECO:0007669"/>
    <property type="project" value="UniProtKB-KW"/>
</dbReference>
<dbReference type="Proteomes" id="UP000572268">
    <property type="component" value="Unassembled WGS sequence"/>
</dbReference>
<dbReference type="Gene3D" id="3.10.20.370">
    <property type="match status" value="1"/>
</dbReference>
<reference evidence="8 9" key="1">
    <citation type="submission" date="2020-04" db="EMBL/GenBank/DDBJ databases">
        <title>Perkinsus olseni comparative genomics.</title>
        <authorList>
            <person name="Bogema D.R."/>
        </authorList>
    </citation>
    <scope>NUCLEOTIDE SEQUENCE [LARGE SCALE GENOMIC DNA]</scope>
    <source>
        <strain evidence="8">ATCC PRA-31</strain>
    </source>
</reference>
<dbReference type="InterPro" id="IPR041373">
    <property type="entry name" value="RT_RNaseH"/>
</dbReference>